<feature type="transmembrane region" description="Helical" evidence="1">
    <location>
        <begin position="164"/>
        <end position="183"/>
    </location>
</feature>
<gene>
    <name evidence="2" type="ORF">PLANPX_5406</name>
</gene>
<feature type="transmembrane region" description="Helical" evidence="1">
    <location>
        <begin position="131"/>
        <end position="152"/>
    </location>
</feature>
<feature type="transmembrane region" description="Helical" evidence="1">
    <location>
        <begin position="53"/>
        <end position="74"/>
    </location>
</feature>
<evidence type="ECO:0000313" key="3">
    <source>
        <dbReference type="Proteomes" id="UP000326837"/>
    </source>
</evidence>
<evidence type="ECO:0000256" key="1">
    <source>
        <dbReference type="SAM" id="Phobius"/>
    </source>
</evidence>
<feature type="transmembrane region" description="Helical" evidence="1">
    <location>
        <begin position="189"/>
        <end position="209"/>
    </location>
</feature>
<dbReference type="Proteomes" id="UP000326837">
    <property type="component" value="Chromosome"/>
</dbReference>
<feature type="transmembrane region" description="Helical" evidence="1">
    <location>
        <begin position="95"/>
        <end position="119"/>
    </location>
</feature>
<dbReference type="KEGG" id="lpav:PLANPX_5406"/>
<keyword evidence="1" id="KW-0472">Membrane</keyword>
<name>A0A5K7XG05_9BACT</name>
<reference evidence="3" key="1">
    <citation type="submission" date="2019-10" db="EMBL/GenBank/DDBJ databases">
        <title>Lacipirellula parvula gen. nov., sp. nov., representing a lineage of planctomycetes widespread in freshwater anoxic habitats, and description of the family Lacipirellulaceae.</title>
        <authorList>
            <person name="Dedysh S.N."/>
            <person name="Kulichevskaya I.S."/>
            <person name="Beletsky A.V."/>
            <person name="Rakitin A.L."/>
            <person name="Mardanov A.V."/>
            <person name="Ivanova A.A."/>
            <person name="Saltykova V.X."/>
            <person name="Rijpstra W.I.C."/>
            <person name="Sinninghe Damste J.S."/>
            <person name="Ravin N.V."/>
        </authorList>
    </citation>
    <scope>NUCLEOTIDE SEQUENCE [LARGE SCALE GENOMIC DNA]</scope>
    <source>
        <strain evidence="3">PX69</strain>
    </source>
</reference>
<evidence type="ECO:0000313" key="2">
    <source>
        <dbReference type="EMBL" id="BBO35794.1"/>
    </source>
</evidence>
<dbReference type="EMBL" id="AP021861">
    <property type="protein sequence ID" value="BBO35794.1"/>
    <property type="molecule type" value="Genomic_DNA"/>
</dbReference>
<organism evidence="2 3">
    <name type="scientific">Lacipirellula parvula</name>
    <dbReference type="NCBI Taxonomy" id="2650471"/>
    <lineage>
        <taxon>Bacteria</taxon>
        <taxon>Pseudomonadati</taxon>
        <taxon>Planctomycetota</taxon>
        <taxon>Planctomycetia</taxon>
        <taxon>Pirellulales</taxon>
        <taxon>Lacipirellulaceae</taxon>
        <taxon>Lacipirellula</taxon>
    </lineage>
</organism>
<accession>A0A5K7XG05</accession>
<proteinExistence type="predicted"/>
<keyword evidence="1" id="KW-1133">Transmembrane helix</keyword>
<dbReference type="RefSeq" id="WP_152101091.1">
    <property type="nucleotide sequence ID" value="NZ_AP021861.1"/>
</dbReference>
<sequence length="214" mass="23889">MIRTLVLKELRESLPIVAAAAFAIASGFCLNFLLSAVVSTSPVVEIPFLNGFWAWVLLIGYSVAVGVGLKQTAWEDSKGTYRYLLFRPIDRRTTFQLKIAVGMLLVVGFVAAYIIFYALWSAWPGRFAAPFYWSMTIGAWQVWFVLPLIYSAAFLSGIRRARWFGSRLGPLIGAMFVSLILVYQPWPWIAAAVSLALTALYASTAIDVAQRRDY</sequence>
<protein>
    <submittedName>
        <fullName evidence="2">Uncharacterized protein</fullName>
    </submittedName>
</protein>
<keyword evidence="3" id="KW-1185">Reference proteome</keyword>
<dbReference type="AlphaFoldDB" id="A0A5K7XG05"/>
<feature type="transmembrane region" description="Helical" evidence="1">
    <location>
        <begin position="12"/>
        <end position="33"/>
    </location>
</feature>
<keyword evidence="1" id="KW-0812">Transmembrane</keyword>